<dbReference type="EMBL" id="CP136051">
    <property type="protein sequence ID" value="WOK06931.1"/>
    <property type="molecule type" value="Genomic_DNA"/>
</dbReference>
<dbReference type="Proteomes" id="UP001302349">
    <property type="component" value="Chromosome"/>
</dbReference>
<feature type="domain" description="Peptidase C14 caspase" evidence="5">
    <location>
        <begin position="811"/>
        <end position="1055"/>
    </location>
</feature>
<gene>
    <name evidence="6" type="ORF">RT717_28075</name>
</gene>
<dbReference type="SUPFAM" id="SSF52129">
    <property type="entry name" value="Caspase-like"/>
    <property type="match status" value="1"/>
</dbReference>
<keyword evidence="1 3" id="KW-0853">WD repeat</keyword>
<name>A0ABZ0IQE7_9BACT</name>
<dbReference type="RefSeq" id="WP_317489624.1">
    <property type="nucleotide sequence ID" value="NZ_CP136051.1"/>
</dbReference>
<evidence type="ECO:0000256" key="1">
    <source>
        <dbReference type="ARBA" id="ARBA00022574"/>
    </source>
</evidence>
<evidence type="ECO:0000256" key="4">
    <source>
        <dbReference type="SAM" id="SignalP"/>
    </source>
</evidence>
<feature type="repeat" description="WD" evidence="3">
    <location>
        <begin position="26"/>
        <end position="67"/>
    </location>
</feature>
<evidence type="ECO:0000313" key="6">
    <source>
        <dbReference type="EMBL" id="WOK06931.1"/>
    </source>
</evidence>
<evidence type="ECO:0000259" key="5">
    <source>
        <dbReference type="Pfam" id="PF00656"/>
    </source>
</evidence>
<dbReference type="InterPro" id="IPR001680">
    <property type="entry name" value="WD40_rpt"/>
</dbReference>
<dbReference type="PANTHER" id="PTHR19848:SF8">
    <property type="entry name" value="F-BOX AND WD REPEAT DOMAIN CONTAINING 7"/>
    <property type="match status" value="1"/>
</dbReference>
<dbReference type="Pfam" id="PF00656">
    <property type="entry name" value="Peptidase_C14"/>
    <property type="match status" value="1"/>
</dbReference>
<keyword evidence="2" id="KW-0677">Repeat</keyword>
<evidence type="ECO:0000256" key="2">
    <source>
        <dbReference type="ARBA" id="ARBA00022737"/>
    </source>
</evidence>
<dbReference type="SMART" id="SM00320">
    <property type="entry name" value="WD40"/>
    <property type="match status" value="7"/>
</dbReference>
<evidence type="ECO:0000256" key="3">
    <source>
        <dbReference type="PROSITE-ProRule" id="PRU00221"/>
    </source>
</evidence>
<dbReference type="Gene3D" id="3.40.50.1460">
    <property type="match status" value="1"/>
</dbReference>
<dbReference type="Gene3D" id="2.130.10.10">
    <property type="entry name" value="YVTN repeat-like/Quinoprotein amine dehydrogenase"/>
    <property type="match status" value="2"/>
</dbReference>
<proteinExistence type="predicted"/>
<dbReference type="SUPFAM" id="SSF82171">
    <property type="entry name" value="DPP6 N-terminal domain-like"/>
    <property type="match status" value="1"/>
</dbReference>
<dbReference type="InterPro" id="IPR015943">
    <property type="entry name" value="WD40/YVTN_repeat-like_dom_sf"/>
</dbReference>
<feature type="repeat" description="WD" evidence="3">
    <location>
        <begin position="584"/>
        <end position="625"/>
    </location>
</feature>
<dbReference type="InterPro" id="IPR011600">
    <property type="entry name" value="Pept_C14_caspase"/>
</dbReference>
<organism evidence="6 7">
    <name type="scientific">Imperialibacter roseus</name>
    <dbReference type="NCBI Taxonomy" id="1324217"/>
    <lineage>
        <taxon>Bacteria</taxon>
        <taxon>Pseudomonadati</taxon>
        <taxon>Bacteroidota</taxon>
        <taxon>Cytophagia</taxon>
        <taxon>Cytophagales</taxon>
        <taxon>Flammeovirgaceae</taxon>
        <taxon>Imperialibacter</taxon>
    </lineage>
</organism>
<reference evidence="6 7" key="1">
    <citation type="journal article" date="2023" name="Microbiol. Resour. Announc.">
        <title>Complete Genome Sequence of Imperialibacter roseus strain P4T.</title>
        <authorList>
            <person name="Tizabi D.R."/>
            <person name="Bachvaroff T."/>
            <person name="Hill R.T."/>
        </authorList>
    </citation>
    <scope>NUCLEOTIDE SEQUENCE [LARGE SCALE GENOMIC DNA]</scope>
    <source>
        <strain evidence="6 7">P4T</strain>
    </source>
</reference>
<keyword evidence="7" id="KW-1185">Reference proteome</keyword>
<keyword evidence="4" id="KW-0732">Signal</keyword>
<dbReference type="PROSITE" id="PS50082">
    <property type="entry name" value="WD_REPEATS_2"/>
    <property type="match status" value="2"/>
</dbReference>
<dbReference type="Pfam" id="PF00400">
    <property type="entry name" value="WD40"/>
    <property type="match status" value="2"/>
</dbReference>
<evidence type="ECO:0000313" key="7">
    <source>
        <dbReference type="Proteomes" id="UP001302349"/>
    </source>
</evidence>
<feature type="signal peptide" evidence="4">
    <location>
        <begin position="1"/>
        <end position="18"/>
    </location>
</feature>
<dbReference type="InterPro" id="IPR029030">
    <property type="entry name" value="Caspase-like_dom_sf"/>
</dbReference>
<dbReference type="PROSITE" id="PS50294">
    <property type="entry name" value="WD_REPEATS_REGION"/>
    <property type="match status" value="1"/>
</dbReference>
<dbReference type="SUPFAM" id="SSF117289">
    <property type="entry name" value="Nucleoporin domain"/>
    <property type="match status" value="1"/>
</dbReference>
<sequence>MRLVLSFLFFLTSFVAGAQLPKLIVPIGHTNPVIGLATDPSNTYLYSIDGGSEVTVWDIQTKTVVTFLEGHNSTITSISASADGKYLATADASGKIVIRHQSDWKIAGIADVEGSVTQIQFDAEGKLLGALTTTGKLSVITANKPQETYSVELKEKKITSFTWNAAGKLALGCDDGTLAMRQPGAEAATIVTNSAKAVTGIVPGAEEDSWIYVTGDGEIFRYRTNMIVSQNKSPLPRIISMHASKDLLVLTGRGSDRNVHFYPLSGGEEASDKIQIPTALLEQSGSAIGLQTAIFSANGRELFLPDYQGGIHVYDLATEKYNGAFVGLATKILSLAINKSGTQLAVGRNDGVVLFDLTGATAPKQLKTASAPVIGLAFGTNQYLLAGVQQNGTVSAWDTKYDAVVYSRATGEKLTYPYLEVTADDQRIIKKVDNGTGIFSIKSGKKPKVIKLKESFDQRLTPDGKLLLAQDASAGITFYDTENFKKQNAIKIDGLQYFEVSADGKWIGAVVKNKGTSLQLIDMGSDKAVKKIAVPDGKTITKLKFDPTGKHLVTLSNVISKGSSQGDYSITFWDLEKGAEAFQLKGHSAAVSGLAFSSSGEVLFSSSFDGLIKCWSMSDKKELATLTPLSATDWAVVAGDGLFDASREAISQIHYSVGKESIALEQMKDKFYEPYLLPKLLGFHKDPIRLSPKLDGFDLYPEIKLAHPEQNNGKLGINLNDQGGGIGRIVIFINGKEVINESRDVSTTTDGFASFDYGIENHPYIKKGGLNKITVKAYNQDGYLSSPEKSVYLIDENKVGGATPSKVYGIVAGVSDYQGNDMDLKYAAKDAEDFYGAIKLSSESHFGKENVSIKLLSTLPGHDKPTKVNLVSELAKIKNVATSNDYLVVYLSGHGVADKGEDADFYYLTADASSMEVSGNKERANFSLSSKEIAKLIMEVPTIRQVLIIDACHSGQLAQNLSGSSFTMSSEEARALETLKDRTGLYIIAGSAADAVSYEASAFDQGLLTYSLLYGMKGPALREDRYIDIISLFNFASQKVPELASEIGGIQKPEVRVPNDLNTFDIGELNGEQRKQIALKANRPAVAASLFQNEASFIDDLQLGELIDQRLKKLEGQNSQAGVMFVDVKTFPEAYVIRGRYTEDGENISAVGAVFQGKKKIADVEATSKDASQLADMIIDKAQQSIK</sequence>
<dbReference type="PANTHER" id="PTHR19848">
    <property type="entry name" value="WD40 REPEAT PROTEIN"/>
    <property type="match status" value="1"/>
</dbReference>
<accession>A0ABZ0IQE7</accession>
<protein>
    <submittedName>
        <fullName evidence="6">Caspase family protein</fullName>
    </submittedName>
</protein>
<feature type="chain" id="PRO_5046881544" evidence="4">
    <location>
        <begin position="19"/>
        <end position="1187"/>
    </location>
</feature>